<reference evidence="1 2" key="1">
    <citation type="journal article" date="1992" name="Int. J. Syst. Bacteriol.">
        <title>Sphingobacterium antarcticus sp. nov. a Psychrotrophic Bacterium from the Soils of Schirmacher Oasis, Antarctica.</title>
        <authorList>
            <person name="Shivaji S."/>
            <person name="Ray M.K."/>
            <person name="Rao N.S."/>
            <person name="Saiserr L."/>
            <person name="Jagannadham M.V."/>
            <person name="Kumar G.S."/>
            <person name="Reddy G."/>
            <person name="Bhargava P.M."/>
        </authorList>
    </citation>
    <scope>NUCLEOTIDE SEQUENCE [LARGE SCALE GENOMIC DNA]</scope>
    <source>
        <strain evidence="1 2">4BY</strain>
    </source>
</reference>
<dbReference type="InterPro" id="IPR046733">
    <property type="entry name" value="DUF6625"/>
</dbReference>
<proteinExistence type="predicted"/>
<dbReference type="eggNOG" id="ENOG502ZCE3">
    <property type="taxonomic scope" value="Bacteria"/>
</dbReference>
<dbReference type="Pfam" id="PF20330">
    <property type="entry name" value="DUF6625"/>
    <property type="match status" value="1"/>
</dbReference>
<protein>
    <recommendedName>
        <fullName evidence="3">Glycosyl transferase</fullName>
    </recommendedName>
</protein>
<gene>
    <name evidence="1" type="ORF">N180_20285</name>
</gene>
<evidence type="ECO:0008006" key="3">
    <source>
        <dbReference type="Google" id="ProtNLM"/>
    </source>
</evidence>
<evidence type="ECO:0000313" key="2">
    <source>
        <dbReference type="Proteomes" id="UP000028007"/>
    </source>
</evidence>
<dbReference type="AlphaFoldDB" id="A0A081PDV9"/>
<name>A0A081PDV9_9SPHI</name>
<evidence type="ECO:0000313" key="1">
    <source>
        <dbReference type="EMBL" id="KEQ28882.1"/>
    </source>
</evidence>
<organism evidence="1 2">
    <name type="scientific">Pedobacter antarcticus 4BY</name>
    <dbReference type="NCBI Taxonomy" id="1358423"/>
    <lineage>
        <taxon>Bacteria</taxon>
        <taxon>Pseudomonadati</taxon>
        <taxon>Bacteroidota</taxon>
        <taxon>Sphingobacteriia</taxon>
        <taxon>Sphingobacteriales</taxon>
        <taxon>Sphingobacteriaceae</taxon>
        <taxon>Pedobacter</taxon>
    </lineage>
</organism>
<comment type="caution">
    <text evidence="1">The sequence shown here is derived from an EMBL/GenBank/DDBJ whole genome shotgun (WGS) entry which is preliminary data.</text>
</comment>
<dbReference type="EMBL" id="JNFF01000096">
    <property type="protein sequence ID" value="KEQ28882.1"/>
    <property type="molecule type" value="Genomic_DNA"/>
</dbReference>
<dbReference type="Proteomes" id="UP000028007">
    <property type="component" value="Unassembled WGS sequence"/>
</dbReference>
<keyword evidence="2" id="KW-1185">Reference proteome</keyword>
<sequence>MNMKRLKSIGMVICFYGKLPWYFDYFVHSCGYNPTVDFYVVTDNFSYNKSLPLNVKLIFKPLEELKELINTKLGFDTNITNAYKLCDFKPAYGHIFSELLVGYDIWGHCDIDLVFGDIRGFMNDDILDQYDIISSRPDWIPGCFLLFKNTSKMNLLYTHSKDYKKVFSSNVHYCFDETNFTHRQFEEEKPFNEIKSEIESMMHVVKKMESCGYIKPYFDMHIIEGGSPGRLRWENGTLIYKNRFEVLLYHLIDFKRHFVPPKRDPQIKETFTISQKYIYNGRKTGLKTITS</sequence>
<accession>A0A081PDV9</accession>